<dbReference type="EMBL" id="CAJOBA010038340">
    <property type="protein sequence ID" value="CAF4059131.1"/>
    <property type="molecule type" value="Genomic_DNA"/>
</dbReference>
<evidence type="ECO:0000313" key="8">
    <source>
        <dbReference type="Proteomes" id="UP000663829"/>
    </source>
</evidence>
<proteinExistence type="inferred from homology"/>
<evidence type="ECO:0000256" key="2">
    <source>
        <dbReference type="ARBA" id="ARBA00006311"/>
    </source>
</evidence>
<dbReference type="GO" id="GO:0019915">
    <property type="term" value="P:lipid storage"/>
    <property type="evidence" value="ECO:0007669"/>
    <property type="project" value="TreeGrafter"/>
</dbReference>
<dbReference type="PANTHER" id="PTHR14024">
    <property type="entry name" value="PERILIPIN"/>
    <property type="match status" value="1"/>
</dbReference>
<dbReference type="EMBL" id="CAJNOK010016788">
    <property type="protein sequence ID" value="CAF1251955.1"/>
    <property type="molecule type" value="Genomic_DNA"/>
</dbReference>
<evidence type="ECO:0000256" key="3">
    <source>
        <dbReference type="ARBA" id="ARBA00022677"/>
    </source>
</evidence>
<dbReference type="Proteomes" id="UP000682733">
    <property type="component" value="Unassembled WGS sequence"/>
</dbReference>
<evidence type="ECO:0000313" key="4">
    <source>
        <dbReference type="EMBL" id="CAF1141959.1"/>
    </source>
</evidence>
<keyword evidence="8" id="KW-1185">Reference proteome</keyword>
<dbReference type="EMBL" id="CAJNOQ010006626">
    <property type="protein sequence ID" value="CAF1141959.1"/>
    <property type="molecule type" value="Genomic_DNA"/>
</dbReference>
<dbReference type="Proteomes" id="UP000677228">
    <property type="component" value="Unassembled WGS sequence"/>
</dbReference>
<dbReference type="Pfam" id="PF03036">
    <property type="entry name" value="Perilipin"/>
    <property type="match status" value="1"/>
</dbReference>
<comment type="similarity">
    <text evidence="2">Belongs to the perilipin family.</text>
</comment>
<sequence>MSTSPNIMCRLFELPLIASTWEFIQNKYRQQKEQYPLLKYTLIVPEQTTILINRQLIQPIYIRHRHKVNDVDTFLCHQLETIKCYCPILQETKDQVVGRYSDLIYSIKLNQSEYSEQLDNSQTAHYSFSKSHNNIRNNSKFIVNLWKESLSIITSLLLMFEMYAQNIQNELGDALNGCQMLWQNLNMEDGRALDDVQSFQEKLILLGRRMIGNYRVFMYLIRGHIKRVRRTSDQCIKIQQYFRLILWNIIQKSIFVKINMIFNNYVRNCLITFKERVNQCLDTIMLYATKNPWMRWTPVSVQIQHCHSNGIIVAKTQLSETYNINSQTDPLKENNENTKIESKVIITSLYDATQPMKKPNSEPVIFYSASINSEEEDDDVDAHDNINIIDSQNTNAESTPKHDSSLLYTTAFDCVPPPSIKSLDSSESSNIDKHIIDEINRSLDVREILLKVDTQLSQMNETNSTLYDEIEQEDESIAIKKVLKELNKTKSSSTNSTGFSLLNYSATMASGIDVQNV</sequence>
<dbReference type="Proteomes" id="UP000681722">
    <property type="component" value="Unassembled WGS sequence"/>
</dbReference>
<dbReference type="PANTHER" id="PTHR14024:SF49">
    <property type="entry name" value="LIPID STORAGE DROPLETS SURFACE-BINDING PROTEIN 1"/>
    <property type="match status" value="1"/>
</dbReference>
<dbReference type="GO" id="GO:0010890">
    <property type="term" value="P:positive regulation of triglyceride storage"/>
    <property type="evidence" value="ECO:0007669"/>
    <property type="project" value="TreeGrafter"/>
</dbReference>
<dbReference type="EMBL" id="CAJOBC010006626">
    <property type="protein sequence ID" value="CAF3905641.1"/>
    <property type="molecule type" value="Genomic_DNA"/>
</dbReference>
<gene>
    <name evidence="4" type="ORF">GPM918_LOCUS20733</name>
    <name evidence="5" type="ORF">OVA965_LOCUS26320</name>
    <name evidence="6" type="ORF">SRO942_LOCUS20730</name>
    <name evidence="7" type="ORF">TMI583_LOCUS27057</name>
</gene>
<protein>
    <submittedName>
        <fullName evidence="4">Uncharacterized protein</fullName>
    </submittedName>
</protein>
<evidence type="ECO:0000313" key="5">
    <source>
        <dbReference type="EMBL" id="CAF1251955.1"/>
    </source>
</evidence>
<evidence type="ECO:0000256" key="1">
    <source>
        <dbReference type="ARBA" id="ARBA00004502"/>
    </source>
</evidence>
<dbReference type="Proteomes" id="UP000663829">
    <property type="component" value="Unassembled WGS sequence"/>
</dbReference>
<evidence type="ECO:0000313" key="7">
    <source>
        <dbReference type="EMBL" id="CAF4059131.1"/>
    </source>
</evidence>
<comment type="caution">
    <text evidence="4">The sequence shown here is derived from an EMBL/GenBank/DDBJ whole genome shotgun (WGS) entry which is preliminary data.</text>
</comment>
<reference evidence="4" key="1">
    <citation type="submission" date="2021-02" db="EMBL/GenBank/DDBJ databases">
        <authorList>
            <person name="Nowell W R."/>
        </authorList>
    </citation>
    <scope>NUCLEOTIDE SEQUENCE</scope>
</reference>
<comment type="subcellular location">
    <subcellularLocation>
        <location evidence="1">Lipid droplet</location>
    </subcellularLocation>
</comment>
<dbReference type="GO" id="GO:0005829">
    <property type="term" value="C:cytosol"/>
    <property type="evidence" value="ECO:0007669"/>
    <property type="project" value="TreeGrafter"/>
</dbReference>
<keyword evidence="3" id="KW-0551">Lipid droplet</keyword>
<dbReference type="InterPro" id="IPR004279">
    <property type="entry name" value="Perilipin"/>
</dbReference>
<evidence type="ECO:0000313" key="6">
    <source>
        <dbReference type="EMBL" id="CAF3905641.1"/>
    </source>
</evidence>
<dbReference type="AlphaFoldDB" id="A0A814S307"/>
<organism evidence="4 8">
    <name type="scientific">Didymodactylos carnosus</name>
    <dbReference type="NCBI Taxonomy" id="1234261"/>
    <lineage>
        <taxon>Eukaryota</taxon>
        <taxon>Metazoa</taxon>
        <taxon>Spiralia</taxon>
        <taxon>Gnathifera</taxon>
        <taxon>Rotifera</taxon>
        <taxon>Eurotatoria</taxon>
        <taxon>Bdelloidea</taxon>
        <taxon>Philodinida</taxon>
        <taxon>Philodinidae</taxon>
        <taxon>Didymodactylos</taxon>
    </lineage>
</organism>
<dbReference type="GO" id="GO:0005811">
    <property type="term" value="C:lipid droplet"/>
    <property type="evidence" value="ECO:0007669"/>
    <property type="project" value="UniProtKB-SubCell"/>
</dbReference>
<name>A0A814S307_9BILA</name>
<dbReference type="OrthoDB" id="10012503at2759"/>
<accession>A0A814S307</accession>